<dbReference type="AlphaFoldDB" id="A0A0L8FN75"/>
<dbReference type="OrthoDB" id="10367481at2759"/>
<name>A0A0L8FN75_OCTBM</name>
<accession>A0A0L8FN75</accession>
<sequence>GPEVFTTTLNKVRREKWVPLNAKQKEYISDVMNSGISFATSTLPNSSEEISSLDSFLHAVKNKLMQQLDQIIVPPLKYSGIVDVDKLVNFSNIIQELDDRIETSDGAIIEQEELLAEKKQRLESLKLTNKSSQL</sequence>
<dbReference type="EMBL" id="KQ428489">
    <property type="protein sequence ID" value="KOF66146.1"/>
    <property type="molecule type" value="Genomic_DNA"/>
</dbReference>
<feature type="non-terminal residue" evidence="1">
    <location>
        <position position="1"/>
    </location>
</feature>
<gene>
    <name evidence="1" type="ORF">OCBIM_22013401mg</name>
</gene>
<reference evidence="1" key="1">
    <citation type="submission" date="2015-07" db="EMBL/GenBank/DDBJ databases">
        <title>MeaNS - Measles Nucleotide Surveillance Program.</title>
        <authorList>
            <person name="Tran T."/>
            <person name="Druce J."/>
        </authorList>
    </citation>
    <scope>NUCLEOTIDE SEQUENCE</scope>
    <source>
        <strain evidence="1">UCB-OBI-ISO-001</strain>
        <tissue evidence="1">Gonad</tissue>
    </source>
</reference>
<organism evidence="1">
    <name type="scientific">Octopus bimaculoides</name>
    <name type="common">California two-spotted octopus</name>
    <dbReference type="NCBI Taxonomy" id="37653"/>
    <lineage>
        <taxon>Eukaryota</taxon>
        <taxon>Metazoa</taxon>
        <taxon>Spiralia</taxon>
        <taxon>Lophotrochozoa</taxon>
        <taxon>Mollusca</taxon>
        <taxon>Cephalopoda</taxon>
        <taxon>Coleoidea</taxon>
        <taxon>Octopodiformes</taxon>
        <taxon>Octopoda</taxon>
        <taxon>Incirrata</taxon>
        <taxon>Octopodidae</taxon>
        <taxon>Octopus</taxon>
    </lineage>
</organism>
<protein>
    <submittedName>
        <fullName evidence="1">Uncharacterized protein</fullName>
    </submittedName>
</protein>
<proteinExistence type="predicted"/>
<evidence type="ECO:0000313" key="1">
    <source>
        <dbReference type="EMBL" id="KOF66146.1"/>
    </source>
</evidence>